<dbReference type="GO" id="GO:0016020">
    <property type="term" value="C:membrane"/>
    <property type="evidence" value="ECO:0007669"/>
    <property type="project" value="InterPro"/>
</dbReference>
<feature type="transmembrane region" description="Helical" evidence="2">
    <location>
        <begin position="64"/>
        <end position="87"/>
    </location>
</feature>
<feature type="compositionally biased region" description="Polar residues" evidence="1">
    <location>
        <begin position="118"/>
        <end position="132"/>
    </location>
</feature>
<sequence length="157" mass="17078">MPLLFIVIPLVELYFILVVGGAIGAFWTVILVIMTAIIGVNLLRIQGMSTLAKAQRNMAKGQIPAMEMMEGIALAVAGVLLITPGFITDSIGFLCLIPASRQAIIRYLMTKTTVHTGFNASSGGNQSDQFQQKPRPESDTRPPKVGQTIEGEYRRED</sequence>
<dbReference type="EMBL" id="UOFE01000027">
    <property type="protein sequence ID" value="VAW52381.1"/>
    <property type="molecule type" value="Genomic_DNA"/>
</dbReference>
<dbReference type="PANTHER" id="PTHR35335:SF1">
    <property type="entry name" value="UPF0716 PROTEIN FXSA"/>
    <property type="match status" value="1"/>
</dbReference>
<dbReference type="AlphaFoldDB" id="A0A3B0WAS6"/>
<name>A0A3B0WAS6_9ZZZZ</name>
<proteinExistence type="predicted"/>
<evidence type="ECO:0000256" key="2">
    <source>
        <dbReference type="SAM" id="Phobius"/>
    </source>
</evidence>
<keyword evidence="2" id="KW-0472">Membrane</keyword>
<gene>
    <name evidence="3" type="ORF">MNBD_GAMMA05-722</name>
</gene>
<protein>
    <submittedName>
        <fullName evidence="3">FxsA cytoplasmic membrane protein</fullName>
    </submittedName>
</protein>
<keyword evidence="2" id="KW-1133">Transmembrane helix</keyword>
<feature type="region of interest" description="Disordered" evidence="1">
    <location>
        <begin position="118"/>
        <end position="157"/>
    </location>
</feature>
<dbReference type="InterPro" id="IPR007313">
    <property type="entry name" value="FxsA"/>
</dbReference>
<dbReference type="PANTHER" id="PTHR35335">
    <property type="entry name" value="UPF0716 PROTEIN FXSA"/>
    <property type="match status" value="1"/>
</dbReference>
<keyword evidence="2" id="KW-0812">Transmembrane</keyword>
<accession>A0A3B0WAS6</accession>
<evidence type="ECO:0000313" key="3">
    <source>
        <dbReference type="EMBL" id="VAW52381.1"/>
    </source>
</evidence>
<dbReference type="Pfam" id="PF04186">
    <property type="entry name" value="FxsA"/>
    <property type="match status" value="1"/>
</dbReference>
<organism evidence="3">
    <name type="scientific">hydrothermal vent metagenome</name>
    <dbReference type="NCBI Taxonomy" id="652676"/>
    <lineage>
        <taxon>unclassified sequences</taxon>
        <taxon>metagenomes</taxon>
        <taxon>ecological metagenomes</taxon>
    </lineage>
</organism>
<evidence type="ECO:0000256" key="1">
    <source>
        <dbReference type="SAM" id="MobiDB-lite"/>
    </source>
</evidence>
<reference evidence="3" key="1">
    <citation type="submission" date="2018-06" db="EMBL/GenBank/DDBJ databases">
        <authorList>
            <person name="Zhirakovskaya E."/>
        </authorList>
    </citation>
    <scope>NUCLEOTIDE SEQUENCE</scope>
</reference>
<dbReference type="NCBIfam" id="NF008528">
    <property type="entry name" value="PRK11463.1-2"/>
    <property type="match status" value="1"/>
</dbReference>
<feature type="transmembrane region" description="Helical" evidence="2">
    <location>
        <begin position="13"/>
        <end position="43"/>
    </location>
</feature>